<feature type="region of interest" description="Disordered" evidence="1">
    <location>
        <begin position="28"/>
        <end position="57"/>
    </location>
</feature>
<feature type="region of interest" description="Disordered" evidence="1">
    <location>
        <begin position="107"/>
        <end position="174"/>
    </location>
</feature>
<accession>A0A1X7VRE7</accession>
<proteinExistence type="predicted"/>
<reference evidence="2" key="1">
    <citation type="submission" date="2017-05" db="UniProtKB">
        <authorList>
            <consortium name="EnsemblMetazoa"/>
        </authorList>
    </citation>
    <scope>IDENTIFICATION</scope>
</reference>
<evidence type="ECO:0000313" key="2">
    <source>
        <dbReference type="EnsemblMetazoa" id="Aqu2.1.42936_001"/>
    </source>
</evidence>
<feature type="compositionally biased region" description="Pro residues" evidence="1">
    <location>
        <begin position="111"/>
        <end position="154"/>
    </location>
</feature>
<name>A0A1X7VRE7_AMPQE</name>
<dbReference type="EnsemblMetazoa" id="Aqu2.1.42936_001">
    <property type="protein sequence ID" value="Aqu2.1.42936_001"/>
    <property type="gene ID" value="Aqu2.1.42936"/>
</dbReference>
<evidence type="ECO:0000256" key="1">
    <source>
        <dbReference type="SAM" id="MobiDB-lite"/>
    </source>
</evidence>
<sequence length="201" mass="21473">MVPKLKFEHIHLTPFSVRVDLAAQEDFDAAAPKRDSESDDFDETTEVTPLHSPTKDPDFNLDTPKICNSGIVIELAMLVSAGTKQFGYHTLTLMCHSKGATLFHEILQNGVPPPTPPRGPLLPLPPGGLPPPPPDDASPPRPPPPPPIPPPPPVAGGHPPSAGGPSPLPHAAAAFHPTGDVSALQRQRQILIWLLQLNRQI</sequence>
<feature type="compositionally biased region" description="Low complexity" evidence="1">
    <location>
        <begin position="155"/>
        <end position="174"/>
    </location>
</feature>
<organism evidence="2">
    <name type="scientific">Amphimedon queenslandica</name>
    <name type="common">Sponge</name>
    <dbReference type="NCBI Taxonomy" id="400682"/>
    <lineage>
        <taxon>Eukaryota</taxon>
        <taxon>Metazoa</taxon>
        <taxon>Porifera</taxon>
        <taxon>Demospongiae</taxon>
        <taxon>Heteroscleromorpha</taxon>
        <taxon>Haplosclerida</taxon>
        <taxon>Niphatidae</taxon>
        <taxon>Amphimedon</taxon>
    </lineage>
</organism>
<protein>
    <submittedName>
        <fullName evidence="2">Uncharacterized protein</fullName>
    </submittedName>
</protein>
<dbReference type="InParanoid" id="A0A1X7VRE7"/>
<dbReference type="AlphaFoldDB" id="A0A1X7VRE7"/>